<evidence type="ECO:0000313" key="2">
    <source>
        <dbReference type="Proteomes" id="UP001252207"/>
    </source>
</evidence>
<name>A0ABU2J0W0_9GAMM</name>
<dbReference type="RefSeq" id="WP_148241603.1">
    <property type="nucleotide sequence ID" value="NZ_CP194024.1"/>
</dbReference>
<comment type="caution">
    <text evidence="1">The sequence shown here is derived from an EMBL/GenBank/DDBJ whole genome shotgun (WGS) entry which is preliminary data.</text>
</comment>
<keyword evidence="2" id="KW-1185">Reference proteome</keyword>
<dbReference type="EMBL" id="JANAVW010000001">
    <property type="protein sequence ID" value="MDT0134948.1"/>
    <property type="molecule type" value="Genomic_DNA"/>
</dbReference>
<proteinExistence type="predicted"/>
<gene>
    <name evidence="1" type="ORF">NLX89_16590</name>
</gene>
<dbReference type="Proteomes" id="UP001252207">
    <property type="component" value="Unassembled WGS sequence"/>
</dbReference>
<evidence type="ECO:0008006" key="3">
    <source>
        <dbReference type="Google" id="ProtNLM"/>
    </source>
</evidence>
<evidence type="ECO:0000313" key="1">
    <source>
        <dbReference type="EMBL" id="MDT0134948.1"/>
    </source>
</evidence>
<reference evidence="1 2" key="1">
    <citation type="submission" date="2022-06" db="EMBL/GenBank/DDBJ databases">
        <title>Chromosome and plasmid sequencings of Enterobacteriales species co-exiting double carbapenemases.</title>
        <authorList>
            <person name="Fu Y."/>
        </authorList>
    </citation>
    <scope>NUCLEOTIDE SEQUENCE [LARGE SCALE GENOMIC DNA]</scope>
    <source>
        <strain evidence="1 2">21030615019</strain>
    </source>
</reference>
<accession>A0ABU2J0W0</accession>
<sequence>MNKVMENIERCYYCGNPATTREHVPPKCFFPKGSNLITVPSCEIHNNDKSHIDEIMRVFLMGCSPYKPYEALPNVLEKIISGKARTYSKINKISEHPVFFKLNENKHIYFGSRTYNHVNIDNKTYKTFEESVLRGLFYYLNKHTFKNHIFFFPYSNFFGYVRDDISFAKPMTEEEKEIKSSYDKVLEFFKLNLLIDKNETIIKNNTDKLNSTDYVFNWKLHNLPDPLNATVINVCLYRWYYFSGVFCDEMLYKLLMESMSHNKPLLEYNHLKV</sequence>
<organism evidence="1 2">
    <name type="scientific">Providencia huaxiensis</name>
    <dbReference type="NCBI Taxonomy" id="2027290"/>
    <lineage>
        <taxon>Bacteria</taxon>
        <taxon>Pseudomonadati</taxon>
        <taxon>Pseudomonadota</taxon>
        <taxon>Gammaproteobacteria</taxon>
        <taxon>Enterobacterales</taxon>
        <taxon>Morganellaceae</taxon>
        <taxon>Providencia</taxon>
    </lineage>
</organism>
<protein>
    <recommendedName>
        <fullName evidence="3">HNH endonuclease</fullName>
    </recommendedName>
</protein>